<comment type="caution">
    <text evidence="1">The sequence shown here is derived from an EMBL/GenBank/DDBJ whole genome shotgun (WGS) entry which is preliminary data.</text>
</comment>
<keyword evidence="1" id="KW-0482">Metalloprotease</keyword>
<keyword evidence="1" id="KW-0645">Protease</keyword>
<dbReference type="EMBL" id="QGNW01001515">
    <property type="protein sequence ID" value="RVW38067.1"/>
    <property type="molecule type" value="Genomic_DNA"/>
</dbReference>
<keyword evidence="1" id="KW-0378">Hydrolase</keyword>
<evidence type="ECO:0000313" key="2">
    <source>
        <dbReference type="Proteomes" id="UP000288805"/>
    </source>
</evidence>
<dbReference type="GO" id="GO:0006508">
    <property type="term" value="P:proteolysis"/>
    <property type="evidence" value="ECO:0007669"/>
    <property type="project" value="UniProtKB-KW"/>
</dbReference>
<protein>
    <submittedName>
        <fullName evidence="1">Putative inactive ATP-dependent zinc metalloprotease FTSHI 5, chloroplastic</fullName>
    </submittedName>
</protein>
<reference evidence="1 2" key="1">
    <citation type="journal article" date="2018" name="PLoS Genet.">
        <title>Population sequencing reveals clonal diversity and ancestral inbreeding in the grapevine cultivar Chardonnay.</title>
        <authorList>
            <person name="Roach M.J."/>
            <person name="Johnson D.L."/>
            <person name="Bohlmann J."/>
            <person name="van Vuuren H.J."/>
            <person name="Jones S.J."/>
            <person name="Pretorius I.S."/>
            <person name="Schmidt S.A."/>
            <person name="Borneman A.R."/>
        </authorList>
    </citation>
    <scope>NUCLEOTIDE SEQUENCE [LARGE SCALE GENOMIC DNA]</scope>
    <source>
        <strain evidence="2">cv. Chardonnay</strain>
        <tissue evidence="1">Leaf</tissue>
    </source>
</reference>
<dbReference type="Proteomes" id="UP000288805">
    <property type="component" value="Unassembled WGS sequence"/>
</dbReference>
<sequence length="112" mass="12493">MLHFLNNESKKQGQGLFYGSYLHKLRCPGGGCLGCSHGGGMEREVEGQTFSGFVPKWMRKTKLVKKVSKTLVNHLGLTLTKEDLQNVVDLMEPYGQISNGIEFLNPPLDVRN</sequence>
<evidence type="ECO:0000313" key="1">
    <source>
        <dbReference type="EMBL" id="RVW38067.1"/>
    </source>
</evidence>
<organism evidence="1 2">
    <name type="scientific">Vitis vinifera</name>
    <name type="common">Grape</name>
    <dbReference type="NCBI Taxonomy" id="29760"/>
    <lineage>
        <taxon>Eukaryota</taxon>
        <taxon>Viridiplantae</taxon>
        <taxon>Streptophyta</taxon>
        <taxon>Embryophyta</taxon>
        <taxon>Tracheophyta</taxon>
        <taxon>Spermatophyta</taxon>
        <taxon>Magnoliopsida</taxon>
        <taxon>eudicotyledons</taxon>
        <taxon>Gunneridae</taxon>
        <taxon>Pentapetalae</taxon>
        <taxon>rosids</taxon>
        <taxon>Vitales</taxon>
        <taxon>Vitaceae</taxon>
        <taxon>Viteae</taxon>
        <taxon>Vitis</taxon>
    </lineage>
</organism>
<accession>A0A438DRF0</accession>
<name>A0A438DRF0_VITVI</name>
<dbReference type="AlphaFoldDB" id="A0A438DRF0"/>
<dbReference type="GO" id="GO:0008237">
    <property type="term" value="F:metallopeptidase activity"/>
    <property type="evidence" value="ECO:0007669"/>
    <property type="project" value="UniProtKB-KW"/>
</dbReference>
<dbReference type="OrthoDB" id="2016434at2759"/>
<proteinExistence type="predicted"/>
<gene>
    <name evidence="1" type="primary">FTSHI5_12</name>
    <name evidence="1" type="ORF">CK203_097258</name>
</gene>